<dbReference type="RefSeq" id="WP_068113066.1">
    <property type="nucleotide sequence ID" value="NZ_CP015079.1"/>
</dbReference>
<proteinExistence type="predicted"/>
<dbReference type="InterPro" id="IPR011009">
    <property type="entry name" value="Kinase-like_dom_sf"/>
</dbReference>
<dbReference type="Pfam" id="PF01636">
    <property type="entry name" value="APH"/>
    <property type="match status" value="1"/>
</dbReference>
<dbReference type="InterPro" id="IPR002575">
    <property type="entry name" value="Aminoglycoside_PTrfase"/>
</dbReference>
<keyword evidence="3" id="KW-1185">Reference proteome</keyword>
<sequence>MSATYAAPWLPRGALVQLDSPHPARYLVRLNAHTLNHGMPARRRGGRAWAVLGRRGLPVEVGARALRLAPRRAGADLATLRTALEHAWPRLAVASDRLPRRAPRMTFLALRRSAGRFVFVFGDGPDPLLLLKPPSASTTAESTALAQVAGTGVAPRELPAVAGLLVQEGLPGMPLWVLAPGAPGWSAGYDRSFEGLGEALVEVAGHTAHRAGQPALAEQLVRATEAVSSPVARRVDAARRDLAGLDTAVLEHHDLSAQNWLVGADGRFAGLVDWEEARVAGLPGYDALHAAVALVEHGVALRAWSQQHVVETFTAAWHDEPFLEQARDWHRRCVVAATGSDRLAEPLVVAYFASRLARRLTGGGPRLLEPATASAMLEVVAR</sequence>
<feature type="domain" description="Aminoglycoside phosphotransferase" evidence="1">
    <location>
        <begin position="146"/>
        <end position="327"/>
    </location>
</feature>
<dbReference type="STRING" id="1300347.I601_3749"/>
<dbReference type="PATRIC" id="fig|1300347.3.peg.3755"/>
<accession>A0A1A9GPD1</accession>
<dbReference type="EMBL" id="CP015079">
    <property type="protein sequence ID" value="ANH40148.1"/>
    <property type="molecule type" value="Genomic_DNA"/>
</dbReference>
<protein>
    <recommendedName>
        <fullName evidence="1">Aminoglycoside phosphotransferase domain-containing protein</fullName>
    </recommendedName>
</protein>
<evidence type="ECO:0000313" key="2">
    <source>
        <dbReference type="EMBL" id="ANH40148.1"/>
    </source>
</evidence>
<evidence type="ECO:0000259" key="1">
    <source>
        <dbReference type="Pfam" id="PF01636"/>
    </source>
</evidence>
<dbReference type="AlphaFoldDB" id="A0A1A9GPD1"/>
<dbReference type="OrthoDB" id="9797603at2"/>
<organism evidence="2 3">
    <name type="scientific">Nocardioides dokdonensis FR1436</name>
    <dbReference type="NCBI Taxonomy" id="1300347"/>
    <lineage>
        <taxon>Bacteria</taxon>
        <taxon>Bacillati</taxon>
        <taxon>Actinomycetota</taxon>
        <taxon>Actinomycetes</taxon>
        <taxon>Propionibacteriales</taxon>
        <taxon>Nocardioidaceae</taxon>
        <taxon>Nocardioides</taxon>
    </lineage>
</organism>
<reference evidence="2 3" key="1">
    <citation type="submission" date="2016-03" db="EMBL/GenBank/DDBJ databases">
        <title>Complete genome sequence of a soil Actinobacterium, Nocardioides dokdonensis FR1436.</title>
        <authorList>
            <person name="Kwon S.-K."/>
            <person name="Kim K."/>
            <person name="Kim J.F."/>
        </authorList>
    </citation>
    <scope>NUCLEOTIDE SEQUENCE [LARGE SCALE GENOMIC DNA]</scope>
    <source>
        <strain evidence="2 3">FR1436</strain>
    </source>
</reference>
<name>A0A1A9GPD1_9ACTN</name>
<evidence type="ECO:0000313" key="3">
    <source>
        <dbReference type="Proteomes" id="UP000077868"/>
    </source>
</evidence>
<dbReference type="Proteomes" id="UP000077868">
    <property type="component" value="Chromosome"/>
</dbReference>
<gene>
    <name evidence="2" type="ORF">I601_3749</name>
</gene>
<dbReference type="KEGG" id="ndk:I601_3749"/>
<dbReference type="SUPFAM" id="SSF56112">
    <property type="entry name" value="Protein kinase-like (PK-like)"/>
    <property type="match status" value="1"/>
</dbReference>